<evidence type="ECO:0000256" key="4">
    <source>
        <dbReference type="ARBA" id="ARBA00023136"/>
    </source>
</evidence>
<dbReference type="AlphaFoldDB" id="A0AAP0P8D4"/>
<evidence type="ECO:0000313" key="8">
    <source>
        <dbReference type="EMBL" id="KAK9133809.1"/>
    </source>
</evidence>
<gene>
    <name evidence="8" type="ORF">Scep_013337</name>
</gene>
<keyword evidence="3 6" id="KW-1133">Transmembrane helix</keyword>
<dbReference type="HAMAP" id="MF_03058">
    <property type="entry name" value="VMA21"/>
    <property type="match status" value="1"/>
</dbReference>
<feature type="transmembrane region" description="Helical" evidence="6">
    <location>
        <begin position="83"/>
        <end position="103"/>
    </location>
</feature>
<dbReference type="GO" id="GO:0012507">
    <property type="term" value="C:ER to Golgi transport vesicle membrane"/>
    <property type="evidence" value="ECO:0007669"/>
    <property type="project" value="UniProtKB-SubCell"/>
</dbReference>
<dbReference type="PANTHER" id="PTHR31792">
    <property type="entry name" value="VACUOLAR ATPASE ASSEMBLY INTEGRAL MEMBRANE PROTEIN VMA21"/>
    <property type="match status" value="1"/>
</dbReference>
<sequence>MRILFDDIFVCNVYLTSFVFEERNNVLVVVNVQMGVSMMGVMRKFCIASLFMWIAPVAILYGFNHNLFPGSTQLSSSSLTLVSGLLAVLSVNVVIVFYIYLALKEPLAKHEPDSGFVAEAKASMKQITQPENEESHQGRDKQE</sequence>
<keyword evidence="2 6" id="KW-0256">Endoplasmic reticulum</keyword>
<feature type="compositionally biased region" description="Basic and acidic residues" evidence="7">
    <location>
        <begin position="133"/>
        <end position="143"/>
    </location>
</feature>
<dbReference type="Pfam" id="PF09446">
    <property type="entry name" value="VMA21"/>
    <property type="match status" value="1"/>
</dbReference>
<comment type="similarity">
    <text evidence="6">Belongs to the VMA21 family.</text>
</comment>
<dbReference type="PANTHER" id="PTHR31792:SF3">
    <property type="entry name" value="VACUOLAR ATPASE ASSEMBLY INTEGRAL MEMBRANE PROTEIN VMA21"/>
    <property type="match status" value="1"/>
</dbReference>
<dbReference type="GO" id="GO:0033116">
    <property type="term" value="C:endoplasmic reticulum-Golgi intermediate compartment membrane"/>
    <property type="evidence" value="ECO:0007669"/>
    <property type="project" value="UniProtKB-SubCell"/>
</dbReference>
<comment type="caution">
    <text evidence="8">The sequence shown here is derived from an EMBL/GenBank/DDBJ whole genome shotgun (WGS) entry which is preliminary data.</text>
</comment>
<feature type="transmembrane region" description="Helical" evidence="6">
    <location>
        <begin position="45"/>
        <end position="63"/>
    </location>
</feature>
<protein>
    <recommendedName>
        <fullName evidence="6">Vacuolar ATPase assembly integral membrane protein VMA21 homolog</fullName>
    </recommendedName>
</protein>
<name>A0AAP0P8D4_9MAGN</name>
<evidence type="ECO:0000313" key="9">
    <source>
        <dbReference type="Proteomes" id="UP001419268"/>
    </source>
</evidence>
<reference evidence="8 9" key="1">
    <citation type="submission" date="2024-01" db="EMBL/GenBank/DDBJ databases">
        <title>Genome assemblies of Stephania.</title>
        <authorList>
            <person name="Yang L."/>
        </authorList>
    </citation>
    <scope>NUCLEOTIDE SEQUENCE [LARGE SCALE GENOMIC DNA]</scope>
    <source>
        <strain evidence="8">JXDWG</strain>
        <tissue evidence="8">Leaf</tissue>
    </source>
</reference>
<evidence type="ECO:0000256" key="1">
    <source>
        <dbReference type="ARBA" id="ARBA00022692"/>
    </source>
</evidence>
<keyword evidence="1 6" id="KW-0812">Transmembrane</keyword>
<proteinExistence type="inferred from homology"/>
<feature type="region of interest" description="Disordered" evidence="7">
    <location>
        <begin position="122"/>
        <end position="143"/>
    </location>
</feature>
<organism evidence="8 9">
    <name type="scientific">Stephania cephalantha</name>
    <dbReference type="NCBI Taxonomy" id="152367"/>
    <lineage>
        <taxon>Eukaryota</taxon>
        <taxon>Viridiplantae</taxon>
        <taxon>Streptophyta</taxon>
        <taxon>Embryophyta</taxon>
        <taxon>Tracheophyta</taxon>
        <taxon>Spermatophyta</taxon>
        <taxon>Magnoliopsida</taxon>
        <taxon>Ranunculales</taxon>
        <taxon>Menispermaceae</taxon>
        <taxon>Menispermoideae</taxon>
        <taxon>Cissampelideae</taxon>
        <taxon>Stephania</taxon>
    </lineage>
</organism>
<comment type="function">
    <text evidence="6">Required for the assembly of the V0 complex of the vacuolar ATPase (V-ATPase) in the endoplasmic reticulum.</text>
</comment>
<evidence type="ECO:0000256" key="5">
    <source>
        <dbReference type="ARBA" id="ARBA00023329"/>
    </source>
</evidence>
<accession>A0AAP0P8D4</accession>
<evidence type="ECO:0000256" key="2">
    <source>
        <dbReference type="ARBA" id="ARBA00022824"/>
    </source>
</evidence>
<dbReference type="Proteomes" id="UP001419268">
    <property type="component" value="Unassembled WGS sequence"/>
</dbReference>
<evidence type="ECO:0000256" key="3">
    <source>
        <dbReference type="ARBA" id="ARBA00022989"/>
    </source>
</evidence>
<keyword evidence="5 6" id="KW-0968">Cytoplasmic vesicle</keyword>
<keyword evidence="9" id="KW-1185">Reference proteome</keyword>
<evidence type="ECO:0000256" key="6">
    <source>
        <dbReference type="HAMAP-Rule" id="MF_03058"/>
    </source>
</evidence>
<dbReference type="GO" id="GO:0005789">
    <property type="term" value="C:endoplasmic reticulum membrane"/>
    <property type="evidence" value="ECO:0007669"/>
    <property type="project" value="UniProtKB-SubCell"/>
</dbReference>
<dbReference type="InterPro" id="IPR019013">
    <property type="entry name" value="Vma21"/>
</dbReference>
<keyword evidence="4 6" id="KW-0472">Membrane</keyword>
<comment type="subcellular location">
    <subcellularLocation>
        <location evidence="6">Endoplasmic reticulum membrane</location>
        <topology evidence="6">Multi-pass membrane protein</topology>
    </subcellularLocation>
    <subcellularLocation>
        <location evidence="6">Endoplasmic reticulum-Golgi intermediate compartment membrane</location>
        <topology evidence="6">Multi-pass membrane protein</topology>
    </subcellularLocation>
    <subcellularLocation>
        <location evidence="6">Cytoplasmic vesicle</location>
        <location evidence="6">COPII-coated vesicle membrane</location>
        <topology evidence="6">Multi-pass membrane protein</topology>
    </subcellularLocation>
</comment>
<evidence type="ECO:0000256" key="7">
    <source>
        <dbReference type="SAM" id="MobiDB-lite"/>
    </source>
</evidence>
<dbReference type="EMBL" id="JBBNAG010000005">
    <property type="protein sequence ID" value="KAK9133809.1"/>
    <property type="molecule type" value="Genomic_DNA"/>
</dbReference>
<dbReference type="GO" id="GO:0070072">
    <property type="term" value="P:vacuolar proton-transporting V-type ATPase complex assembly"/>
    <property type="evidence" value="ECO:0007669"/>
    <property type="project" value="UniProtKB-UniRule"/>
</dbReference>